<name>F3UYR5_STRSA</name>
<dbReference type="AlphaFoldDB" id="F3UYR5"/>
<reference evidence="2 3" key="1">
    <citation type="submission" date="2011-03" db="EMBL/GenBank/DDBJ databases">
        <authorList>
            <person name="Muzny D."/>
            <person name="Qin X."/>
            <person name="Deng J."/>
            <person name="Jiang H."/>
            <person name="Liu Y."/>
            <person name="Qu J."/>
            <person name="Song X.-Z."/>
            <person name="Zhang L."/>
            <person name="Thornton R."/>
            <person name="Coyle M."/>
            <person name="Francisco L."/>
            <person name="Jackson L."/>
            <person name="Javaid M."/>
            <person name="Korchina V."/>
            <person name="Kovar C."/>
            <person name="Mata R."/>
            <person name="Mathew T."/>
            <person name="Ngo R."/>
            <person name="Nguyen L."/>
            <person name="Nguyen N."/>
            <person name="Okwuonu G."/>
            <person name="Ongeri F."/>
            <person name="Pham C."/>
            <person name="Simmons D."/>
            <person name="Wilczek-Boney K."/>
            <person name="Hale W."/>
            <person name="Jakkamsetti A."/>
            <person name="Pham P."/>
            <person name="Ruth R."/>
            <person name="San Lucas F."/>
            <person name="Warren J."/>
            <person name="Zhang J."/>
            <person name="Zhao Z."/>
            <person name="Zhou C."/>
            <person name="Zhu D."/>
            <person name="Lee S."/>
            <person name="Bess C."/>
            <person name="Blankenburg K."/>
            <person name="Forbes L."/>
            <person name="Fu Q."/>
            <person name="Gubbala S."/>
            <person name="Hirani K."/>
            <person name="Jayaseelan J.C."/>
            <person name="Lara F."/>
            <person name="Munidasa M."/>
            <person name="Palculict T."/>
            <person name="Patil S."/>
            <person name="Pu L.-L."/>
            <person name="Saada N."/>
            <person name="Tang L."/>
            <person name="Weissenberger G."/>
            <person name="Zhu Y."/>
            <person name="Hemphill L."/>
            <person name="Shang Y."/>
            <person name="Youmans B."/>
            <person name="Ayvaz T."/>
            <person name="Ross M."/>
            <person name="Santibanez J."/>
            <person name="Aqrawi P."/>
            <person name="Gross S."/>
            <person name="Joshi V."/>
            <person name="Fowler G."/>
            <person name="Nazareth L."/>
            <person name="Reid J."/>
            <person name="Worley K."/>
            <person name="Petrosino J."/>
            <person name="Highlander S."/>
            <person name="Gibbs R."/>
        </authorList>
    </citation>
    <scope>NUCLEOTIDE SEQUENCE [LARGE SCALE GENOMIC DNA]</scope>
    <source>
        <strain evidence="2 3">SK49</strain>
    </source>
</reference>
<keyword evidence="1" id="KW-0812">Transmembrane</keyword>
<organism evidence="2 3">
    <name type="scientific">Streptococcus sanguinis SK49</name>
    <dbReference type="NCBI Taxonomy" id="888808"/>
    <lineage>
        <taxon>Bacteria</taxon>
        <taxon>Bacillati</taxon>
        <taxon>Bacillota</taxon>
        <taxon>Bacilli</taxon>
        <taxon>Lactobacillales</taxon>
        <taxon>Streptococcaceae</taxon>
        <taxon>Streptococcus</taxon>
    </lineage>
</organism>
<evidence type="ECO:0000313" key="3">
    <source>
        <dbReference type="Proteomes" id="UP000006459"/>
    </source>
</evidence>
<comment type="caution">
    <text evidence="2">The sequence shown here is derived from an EMBL/GenBank/DDBJ whole genome shotgun (WGS) entry which is preliminary data.</text>
</comment>
<dbReference type="eggNOG" id="ENOG5030CSI">
    <property type="taxonomic scope" value="Bacteria"/>
</dbReference>
<keyword evidence="1" id="KW-0472">Membrane</keyword>
<sequence>MKKRNDSKDYQNKWLDKLKTGGKQMKLNKKLFMFLGGLLLTLVVLFAFLVGGRKKEYDKEDYNVDQIELFSQNKYVLVTSKNDGSFNYGQNYITDFKYNILTEEDGLTSSKVSKEEYFKIKIYNLQDPSKITSKEVNVYDLLGQENTYRLKQIRAQFTRNGKEFLTFSMHSYEKGKPEKIKYFILALESGKIEKEMSEKEINLLLDQKDTRTYMRGTIYKTMDLVRGGIGDQINNALLKYGMEYVPGYIIPSYKIGDSVEVSGTNFAKLYPEIAKKMRDMNKIYFRPNQYNEEEWFNDLIHWFAPEGQDVMELYATDETTGEKTQIRSFNDFKQWVETHPQKEK</sequence>
<dbReference type="HOGENOM" id="CLU_073328_0_0_9"/>
<evidence type="ECO:0000256" key="1">
    <source>
        <dbReference type="SAM" id="Phobius"/>
    </source>
</evidence>
<evidence type="ECO:0000313" key="2">
    <source>
        <dbReference type="EMBL" id="EGJ36807.1"/>
    </source>
</evidence>
<dbReference type="Proteomes" id="UP000006459">
    <property type="component" value="Unassembled WGS sequence"/>
</dbReference>
<dbReference type="EMBL" id="AFFO01000015">
    <property type="protein sequence ID" value="EGJ36807.1"/>
    <property type="molecule type" value="Genomic_DNA"/>
</dbReference>
<protein>
    <submittedName>
        <fullName evidence="2">Uncharacterized protein</fullName>
    </submittedName>
</protein>
<dbReference type="PATRIC" id="fig|888808.3.peg.1616"/>
<feature type="transmembrane region" description="Helical" evidence="1">
    <location>
        <begin position="31"/>
        <end position="50"/>
    </location>
</feature>
<gene>
    <name evidence="2" type="ORF">HMPREF9380_1654</name>
</gene>
<accession>F3UYR5</accession>
<keyword evidence="1" id="KW-1133">Transmembrane helix</keyword>
<proteinExistence type="predicted"/>